<dbReference type="PANTHER" id="PTHR22937">
    <property type="entry name" value="E3 UBIQUITIN-PROTEIN LIGASE RNF165"/>
    <property type="match status" value="1"/>
</dbReference>
<organism evidence="11 12">
    <name type="scientific">Tetracentron sinense</name>
    <name type="common">Spur-leaf</name>
    <dbReference type="NCBI Taxonomy" id="13715"/>
    <lineage>
        <taxon>Eukaryota</taxon>
        <taxon>Viridiplantae</taxon>
        <taxon>Streptophyta</taxon>
        <taxon>Embryophyta</taxon>
        <taxon>Tracheophyta</taxon>
        <taxon>Spermatophyta</taxon>
        <taxon>Magnoliopsida</taxon>
        <taxon>Trochodendrales</taxon>
        <taxon>Trochodendraceae</taxon>
        <taxon>Tetracentron</taxon>
    </lineage>
</organism>
<gene>
    <name evidence="11" type="ORF">HHK36_011126</name>
</gene>
<dbReference type="GO" id="GO:0061630">
    <property type="term" value="F:ubiquitin protein ligase activity"/>
    <property type="evidence" value="ECO:0007669"/>
    <property type="project" value="UniProtKB-EC"/>
</dbReference>
<dbReference type="EMBL" id="JABCRI010000007">
    <property type="protein sequence ID" value="KAF8403031.1"/>
    <property type="molecule type" value="Genomic_DNA"/>
</dbReference>
<comment type="caution">
    <text evidence="11">The sequence shown here is derived from an EMBL/GenBank/DDBJ whole genome shotgun (WGS) entry which is preliminary data.</text>
</comment>
<dbReference type="OrthoDB" id="8062037at2759"/>
<dbReference type="CDD" id="cd16469">
    <property type="entry name" value="RING-H2_RNF24-like"/>
    <property type="match status" value="1"/>
</dbReference>
<proteinExistence type="predicted"/>
<dbReference type="OMA" id="MHTDQQY"/>
<dbReference type="InterPro" id="IPR013083">
    <property type="entry name" value="Znf_RING/FYVE/PHD"/>
</dbReference>
<dbReference type="SMART" id="SM00184">
    <property type="entry name" value="RING"/>
    <property type="match status" value="1"/>
</dbReference>
<keyword evidence="3" id="KW-0808">Transferase</keyword>
<dbReference type="Pfam" id="PF13639">
    <property type="entry name" value="zf-RING_2"/>
    <property type="match status" value="1"/>
</dbReference>
<reference evidence="11 12" key="1">
    <citation type="submission" date="2020-04" db="EMBL/GenBank/DDBJ databases">
        <title>Plant Genome Project.</title>
        <authorList>
            <person name="Zhang R.-G."/>
        </authorList>
    </citation>
    <scope>NUCLEOTIDE SEQUENCE [LARGE SCALE GENOMIC DNA]</scope>
    <source>
        <strain evidence="11">YNK0</strain>
        <tissue evidence="11">Leaf</tissue>
    </source>
</reference>
<dbReference type="InterPro" id="IPR045191">
    <property type="entry name" value="MBR1/2-like"/>
</dbReference>
<dbReference type="EC" id="2.3.2.27" evidence="2"/>
<dbReference type="PROSITE" id="PS50089">
    <property type="entry name" value="ZF_RING_2"/>
    <property type="match status" value="1"/>
</dbReference>
<keyword evidence="5 8" id="KW-0863">Zinc-finger</keyword>
<evidence type="ECO:0000256" key="6">
    <source>
        <dbReference type="ARBA" id="ARBA00022786"/>
    </source>
</evidence>
<keyword evidence="7" id="KW-0862">Zinc</keyword>
<dbReference type="Proteomes" id="UP000655225">
    <property type="component" value="Unassembled WGS sequence"/>
</dbReference>
<evidence type="ECO:0000256" key="8">
    <source>
        <dbReference type="PROSITE-ProRule" id="PRU00175"/>
    </source>
</evidence>
<feature type="region of interest" description="Disordered" evidence="9">
    <location>
        <begin position="180"/>
        <end position="213"/>
    </location>
</feature>
<keyword evidence="6" id="KW-0833">Ubl conjugation pathway</keyword>
<evidence type="ECO:0000259" key="10">
    <source>
        <dbReference type="PROSITE" id="PS50089"/>
    </source>
</evidence>
<dbReference type="PANTHER" id="PTHR22937:SF65">
    <property type="entry name" value="E3 UBIQUITIN-PROTEIN LIGASE ARK2C"/>
    <property type="match status" value="1"/>
</dbReference>
<name>A0A834ZBE9_TETSI</name>
<dbReference type="AlphaFoldDB" id="A0A834ZBE9"/>
<evidence type="ECO:0000256" key="9">
    <source>
        <dbReference type="SAM" id="MobiDB-lite"/>
    </source>
</evidence>
<evidence type="ECO:0000256" key="1">
    <source>
        <dbReference type="ARBA" id="ARBA00000900"/>
    </source>
</evidence>
<dbReference type="FunFam" id="3.30.40.10:FF:000538">
    <property type="entry name" value="E3 ubiquitin-protein ligase MBR2 isoform A"/>
    <property type="match status" value="1"/>
</dbReference>
<evidence type="ECO:0000313" key="11">
    <source>
        <dbReference type="EMBL" id="KAF8403031.1"/>
    </source>
</evidence>
<comment type="catalytic activity">
    <reaction evidence="1">
        <text>S-ubiquitinyl-[E2 ubiquitin-conjugating enzyme]-L-cysteine + [acceptor protein]-L-lysine = [E2 ubiquitin-conjugating enzyme]-L-cysteine + N(6)-ubiquitinyl-[acceptor protein]-L-lysine.</text>
        <dbReference type="EC" id="2.3.2.27"/>
    </reaction>
</comment>
<sequence>MGHRHLSSTAQMFEMDRDQNQNHIHAEQPNFHLGTGALNAFLCAFIYNRVGRVGAEENGSFVYPMENMSTGGVPFSSHCNSALMSNEFSSSSLSMEVPHYRPAVSGPCYDPFLHPAAAGSFFPVPENYARYAPSSSYYSYTTHGVEGGVINTMMDSGRRPYKRKSPEISVVCERSSTSRYYSAGSSSNLSISSDLQHEKPSSDSQLWPRDTVGINPSYTGSSLSIPGEGSLRNVRCRSTLDLEANLARTHLSSHPSHHPHSTSHLIDHSGTVDLAGQSTNATTRERNHIPPSPVVYGRNLASDTSGLSHETNQLLVGGSATYGSVESGRYHHDFTSSRNPVVPPPNLHGPPTQAVRGGRSSYSQRAIPTYRATASYPRLGHVAIPSEGALPFVSETYSSRHSRPAPTVGWRNSDRNGRSRISYDRFRSLANEADAHDRLVSEALMMVDRSVLYGSRNLFDQHRDMRVDVDNMSYEELLALGERIGSVSTGLSEDLISKCLTETIYCSSDHNQEEGTCVICLEEYKNKEEVGVLKNCGHDYHAGCIRKWLSMKNVCPICKAPALAEGLQEK</sequence>
<feature type="region of interest" description="Disordered" evidence="9">
    <location>
        <begin position="339"/>
        <end position="361"/>
    </location>
</feature>
<evidence type="ECO:0000256" key="5">
    <source>
        <dbReference type="ARBA" id="ARBA00022771"/>
    </source>
</evidence>
<protein>
    <recommendedName>
        <fullName evidence="2">RING-type E3 ubiquitin transferase</fullName>
        <ecNumber evidence="2">2.3.2.27</ecNumber>
    </recommendedName>
</protein>
<dbReference type="SUPFAM" id="SSF57850">
    <property type="entry name" value="RING/U-box"/>
    <property type="match status" value="1"/>
</dbReference>
<evidence type="ECO:0000256" key="7">
    <source>
        <dbReference type="ARBA" id="ARBA00022833"/>
    </source>
</evidence>
<dbReference type="InterPro" id="IPR001841">
    <property type="entry name" value="Znf_RING"/>
</dbReference>
<feature type="compositionally biased region" description="Low complexity" evidence="9">
    <location>
        <begin position="180"/>
        <end position="193"/>
    </location>
</feature>
<keyword evidence="12" id="KW-1185">Reference proteome</keyword>
<dbReference type="GO" id="GO:0008270">
    <property type="term" value="F:zinc ion binding"/>
    <property type="evidence" value="ECO:0007669"/>
    <property type="project" value="UniProtKB-KW"/>
</dbReference>
<accession>A0A834ZBE9</accession>
<evidence type="ECO:0000256" key="2">
    <source>
        <dbReference type="ARBA" id="ARBA00012483"/>
    </source>
</evidence>
<keyword evidence="4" id="KW-0479">Metal-binding</keyword>
<evidence type="ECO:0000256" key="4">
    <source>
        <dbReference type="ARBA" id="ARBA00022723"/>
    </source>
</evidence>
<feature type="domain" description="RING-type" evidence="10">
    <location>
        <begin position="517"/>
        <end position="559"/>
    </location>
</feature>
<evidence type="ECO:0000313" key="12">
    <source>
        <dbReference type="Proteomes" id="UP000655225"/>
    </source>
</evidence>
<dbReference type="Gene3D" id="3.30.40.10">
    <property type="entry name" value="Zinc/RING finger domain, C3HC4 (zinc finger)"/>
    <property type="match status" value="1"/>
</dbReference>
<evidence type="ECO:0000256" key="3">
    <source>
        <dbReference type="ARBA" id="ARBA00022679"/>
    </source>
</evidence>